<proteinExistence type="predicted"/>
<feature type="transmembrane region" description="Helical" evidence="5">
    <location>
        <begin position="224"/>
        <end position="243"/>
    </location>
</feature>
<dbReference type="PANTHER" id="PTHR12080:SF55">
    <property type="entry name" value="LYMPHOCYTE FUNCTION-ASSOCIATED ANTIGEN 3"/>
    <property type="match status" value="1"/>
</dbReference>
<reference evidence="9" key="1">
    <citation type="submission" date="2025-08" db="UniProtKB">
        <authorList>
            <consortium name="RefSeq"/>
        </authorList>
    </citation>
    <scope>IDENTIFICATION</scope>
    <source>
        <strain evidence="9">Nigerian</strain>
        <tissue evidence="9">Liver and blood</tissue>
    </source>
</reference>
<dbReference type="AlphaFoldDB" id="A0A8J0QV78"/>
<dbReference type="SUPFAM" id="SSF48726">
    <property type="entry name" value="Immunoglobulin"/>
    <property type="match status" value="1"/>
</dbReference>
<dbReference type="OMA" id="ATFSCMA"/>
<feature type="signal peptide" evidence="6">
    <location>
        <begin position="1"/>
        <end position="20"/>
    </location>
</feature>
<dbReference type="InterPro" id="IPR015631">
    <property type="entry name" value="CD2/SLAM_rcpt"/>
</dbReference>
<dbReference type="PANTHER" id="PTHR12080">
    <property type="entry name" value="SIGNALING LYMPHOCYTIC ACTIVATION MOLECULE"/>
    <property type="match status" value="1"/>
</dbReference>
<feature type="domain" description="Ig-like" evidence="7">
    <location>
        <begin position="123"/>
        <end position="197"/>
    </location>
</feature>
<dbReference type="InterPro" id="IPR003599">
    <property type="entry name" value="Ig_sub"/>
</dbReference>
<keyword evidence="5" id="KW-0812">Transmembrane</keyword>
<dbReference type="InterPro" id="IPR007110">
    <property type="entry name" value="Ig-like_dom"/>
</dbReference>
<dbReference type="SMART" id="SM00409">
    <property type="entry name" value="IG"/>
    <property type="match status" value="2"/>
</dbReference>
<evidence type="ECO:0000256" key="1">
    <source>
        <dbReference type="ARBA" id="ARBA00004370"/>
    </source>
</evidence>
<gene>
    <name evidence="9 10" type="primary">LOC100488729</name>
</gene>
<sequence length="299" mass="33499">MNCLLYWNVIMFALYKGIGSQVNCDDTIEVDVAAGEKLTLTLERSGIKATSWTYKGKHLATTKPDEPIDVKNRKLGPRLSSKPDGSLIISHIISDDQGVYTADVLGKEEKYDFTQCYDVRVHKKLSLANIEINHRVTRNETCTVTLTCTVNGSDVTPFWINSSAEDFNANGNILIVYKSDPNATFSCMAANTVSNVSRTAAPWRYCQEGESEIQSRAAEKSSSFAFIFIFAVVIILICFVLYWRKKPMKSPEGTKDAEKAVQVNTVYDVVRKEGNEEMPEDGHHTKDAQKFHFTFLPKA</sequence>
<dbReference type="OrthoDB" id="8741746at2759"/>
<evidence type="ECO:0000313" key="8">
    <source>
        <dbReference type="Proteomes" id="UP000008143"/>
    </source>
</evidence>
<dbReference type="Proteomes" id="UP000008143">
    <property type="component" value="Chromosome 8"/>
</dbReference>
<dbReference type="RefSeq" id="XP_002938988.3">
    <property type="nucleotide sequence ID" value="XM_002938942.4"/>
</dbReference>
<name>A0A8J0QV78_XENTR</name>
<dbReference type="InterPro" id="IPR036179">
    <property type="entry name" value="Ig-like_dom_sf"/>
</dbReference>
<organism evidence="8 9">
    <name type="scientific">Xenopus tropicalis</name>
    <name type="common">Western clawed frog</name>
    <name type="synonym">Silurana tropicalis</name>
    <dbReference type="NCBI Taxonomy" id="8364"/>
    <lineage>
        <taxon>Eukaryota</taxon>
        <taxon>Metazoa</taxon>
        <taxon>Chordata</taxon>
        <taxon>Craniata</taxon>
        <taxon>Vertebrata</taxon>
        <taxon>Euteleostomi</taxon>
        <taxon>Amphibia</taxon>
        <taxon>Batrachia</taxon>
        <taxon>Anura</taxon>
        <taxon>Pipoidea</taxon>
        <taxon>Pipidae</taxon>
        <taxon>Xenopodinae</taxon>
        <taxon>Xenopus</taxon>
        <taxon>Silurana</taxon>
    </lineage>
</organism>
<protein>
    <submittedName>
        <fullName evidence="9">SLAM family member 9</fullName>
    </submittedName>
</protein>
<dbReference type="KEGG" id="xtr:100488729"/>
<evidence type="ECO:0000313" key="9">
    <source>
        <dbReference type="RefSeq" id="XP_002938988.3"/>
    </source>
</evidence>
<keyword evidence="2 6" id="KW-0732">Signal</keyword>
<keyword evidence="8" id="KW-1185">Reference proteome</keyword>
<keyword evidence="4" id="KW-0325">Glycoprotein</keyword>
<accession>A0A8J0QV78</accession>
<evidence type="ECO:0000256" key="3">
    <source>
        <dbReference type="ARBA" id="ARBA00023136"/>
    </source>
</evidence>
<dbReference type="GeneID" id="100488729"/>
<feature type="chain" id="PRO_5035181123" evidence="6">
    <location>
        <begin position="21"/>
        <end position="299"/>
    </location>
</feature>
<evidence type="ECO:0000256" key="6">
    <source>
        <dbReference type="SAM" id="SignalP"/>
    </source>
</evidence>
<dbReference type="Xenbase" id="XB-GENE-29079379">
    <property type="gene designation" value="LOC100488729"/>
</dbReference>
<keyword evidence="3 5" id="KW-0472">Membrane</keyword>
<keyword evidence="5" id="KW-1133">Transmembrane helix</keyword>
<evidence type="ECO:0000256" key="5">
    <source>
        <dbReference type="SAM" id="Phobius"/>
    </source>
</evidence>
<dbReference type="Gene3D" id="2.60.40.10">
    <property type="entry name" value="Immunoglobulins"/>
    <property type="match status" value="2"/>
</dbReference>
<dbReference type="PROSITE" id="PS50835">
    <property type="entry name" value="IG_LIKE"/>
    <property type="match status" value="1"/>
</dbReference>
<evidence type="ECO:0000256" key="2">
    <source>
        <dbReference type="ARBA" id="ARBA00022729"/>
    </source>
</evidence>
<comment type="subcellular location">
    <subcellularLocation>
        <location evidence="1">Membrane</location>
    </subcellularLocation>
</comment>
<dbReference type="InterPro" id="IPR013783">
    <property type="entry name" value="Ig-like_fold"/>
</dbReference>
<dbReference type="AGR" id="Xenbase:XB-GENE-29079379"/>
<evidence type="ECO:0000256" key="4">
    <source>
        <dbReference type="ARBA" id="ARBA00023180"/>
    </source>
</evidence>
<evidence type="ECO:0000313" key="10">
    <source>
        <dbReference type="Xenbase" id="XB-GENE-29079379"/>
    </source>
</evidence>
<dbReference type="GO" id="GO:0016020">
    <property type="term" value="C:membrane"/>
    <property type="evidence" value="ECO:0007669"/>
    <property type="project" value="UniProtKB-SubCell"/>
</dbReference>
<evidence type="ECO:0000259" key="7">
    <source>
        <dbReference type="PROSITE" id="PS50835"/>
    </source>
</evidence>